<dbReference type="EMBL" id="CP036339">
    <property type="protein sequence ID" value="QDT72929.1"/>
    <property type="molecule type" value="Genomic_DNA"/>
</dbReference>
<dbReference type="RefSeq" id="WP_168206793.1">
    <property type="nucleotide sequence ID" value="NZ_CP036339.1"/>
</dbReference>
<gene>
    <name evidence="1" type="ORF">I41_21140</name>
</gene>
<name>A0A517TX35_9BACT</name>
<proteinExistence type="predicted"/>
<keyword evidence="2" id="KW-1185">Reference proteome</keyword>
<reference evidence="1 2" key="1">
    <citation type="submission" date="2019-02" db="EMBL/GenBank/DDBJ databases">
        <title>Deep-cultivation of Planctomycetes and their phenomic and genomic characterization uncovers novel biology.</title>
        <authorList>
            <person name="Wiegand S."/>
            <person name="Jogler M."/>
            <person name="Boedeker C."/>
            <person name="Pinto D."/>
            <person name="Vollmers J."/>
            <person name="Rivas-Marin E."/>
            <person name="Kohn T."/>
            <person name="Peeters S.H."/>
            <person name="Heuer A."/>
            <person name="Rast P."/>
            <person name="Oberbeckmann S."/>
            <person name="Bunk B."/>
            <person name="Jeske O."/>
            <person name="Meyerdierks A."/>
            <person name="Storesund J.E."/>
            <person name="Kallscheuer N."/>
            <person name="Luecker S."/>
            <person name="Lage O.M."/>
            <person name="Pohl T."/>
            <person name="Merkel B.J."/>
            <person name="Hornburger P."/>
            <person name="Mueller R.-W."/>
            <person name="Bruemmer F."/>
            <person name="Labrenz M."/>
            <person name="Spormann A.M."/>
            <person name="Op den Camp H."/>
            <person name="Overmann J."/>
            <person name="Amann R."/>
            <person name="Jetten M.S.M."/>
            <person name="Mascher T."/>
            <person name="Medema M.H."/>
            <person name="Devos D.P."/>
            <person name="Kaster A.-K."/>
            <person name="Ovreas L."/>
            <person name="Rohde M."/>
            <person name="Galperin M.Y."/>
            <person name="Jogler C."/>
        </authorList>
    </citation>
    <scope>NUCLEOTIDE SEQUENCE [LARGE SCALE GENOMIC DNA]</scope>
    <source>
        <strain evidence="1 2">I41</strain>
    </source>
</reference>
<dbReference type="KEGG" id="llh:I41_21140"/>
<sequence>MLPEIPDEQVRQALEGVAREILLAAGVEQPPVDAFFVAEQLGLIVARDQPAAHGFTQPRARFVRLGVAQLDRPTDRDDGKSFGRPTQGTILLADDPRRERRQWAVAHEIGESRAYRVFAELGIDPRDAPATAREGIANRLAGSLLLPRDWFLRDGVRVDWDLFDLKAMYATASHELIARRLLEMPPTVIVTLADQGRIVWRRSNRFHRTPPLTSAERAAWTAAHDGGQSAQCDAAQLPDGIDDVRVWPIHEPGWRREIIRTEVVSW</sequence>
<dbReference type="AlphaFoldDB" id="A0A517TX35"/>
<dbReference type="Proteomes" id="UP000317909">
    <property type="component" value="Chromosome"/>
</dbReference>
<evidence type="ECO:0000313" key="2">
    <source>
        <dbReference type="Proteomes" id="UP000317909"/>
    </source>
</evidence>
<evidence type="ECO:0000313" key="1">
    <source>
        <dbReference type="EMBL" id="QDT72929.1"/>
    </source>
</evidence>
<accession>A0A517TX35</accession>
<organism evidence="1 2">
    <name type="scientific">Lacipirellula limnantheis</name>
    <dbReference type="NCBI Taxonomy" id="2528024"/>
    <lineage>
        <taxon>Bacteria</taxon>
        <taxon>Pseudomonadati</taxon>
        <taxon>Planctomycetota</taxon>
        <taxon>Planctomycetia</taxon>
        <taxon>Pirellulales</taxon>
        <taxon>Lacipirellulaceae</taxon>
        <taxon>Lacipirellula</taxon>
    </lineage>
</organism>
<protein>
    <submittedName>
        <fullName evidence="1">Uncharacterized protein</fullName>
    </submittedName>
</protein>